<evidence type="ECO:0000259" key="1">
    <source>
        <dbReference type="Pfam" id="PF01965"/>
    </source>
</evidence>
<dbReference type="Gene3D" id="3.40.50.880">
    <property type="match status" value="1"/>
</dbReference>
<gene>
    <name evidence="2" type="ORF">QNH24_13640</name>
</gene>
<dbReference type="SUPFAM" id="SSF52317">
    <property type="entry name" value="Class I glutamine amidotransferase-like"/>
    <property type="match status" value="1"/>
</dbReference>
<accession>A0AAX3WNX4</accession>
<feature type="domain" description="DJ-1/PfpI" evidence="1">
    <location>
        <begin position="5"/>
        <end position="176"/>
    </location>
</feature>
<keyword evidence="2" id="KW-0326">Glycosidase</keyword>
<organism evidence="2 3">
    <name type="scientific">Lysinibacillus pakistanensis</name>
    <dbReference type="NCBI Taxonomy" id="759811"/>
    <lineage>
        <taxon>Bacteria</taxon>
        <taxon>Bacillati</taxon>
        <taxon>Bacillota</taxon>
        <taxon>Bacilli</taxon>
        <taxon>Bacillales</taxon>
        <taxon>Bacillaceae</taxon>
        <taxon>Lysinibacillus</taxon>
    </lineage>
</organism>
<dbReference type="InterPro" id="IPR029062">
    <property type="entry name" value="Class_I_gatase-like"/>
</dbReference>
<dbReference type="EMBL" id="CP126101">
    <property type="protein sequence ID" value="WHY49389.1"/>
    <property type="molecule type" value="Genomic_DNA"/>
</dbReference>
<keyword evidence="2" id="KW-0315">Glutamine amidotransferase</keyword>
<dbReference type="Proteomes" id="UP001178322">
    <property type="component" value="Chromosome"/>
</dbReference>
<protein>
    <submittedName>
        <fullName evidence="2">Type 1 glutamine amidotransferase family protein</fullName>
        <ecNumber evidence="2">3.2.-.-</ecNumber>
    </submittedName>
</protein>
<proteinExistence type="predicted"/>
<dbReference type="GO" id="GO:0005737">
    <property type="term" value="C:cytoplasm"/>
    <property type="evidence" value="ECO:0007669"/>
    <property type="project" value="TreeGrafter"/>
</dbReference>
<dbReference type="EC" id="3.2.-.-" evidence="2"/>
<evidence type="ECO:0000313" key="2">
    <source>
        <dbReference type="EMBL" id="WHY49389.1"/>
    </source>
</evidence>
<dbReference type="RefSeq" id="WP_283868135.1">
    <property type="nucleotide sequence ID" value="NZ_CP126101.1"/>
</dbReference>
<keyword evidence="2" id="KW-0378">Hydrolase</keyword>
<dbReference type="AlphaFoldDB" id="A0AAX3WNX4"/>
<dbReference type="InterPro" id="IPR002818">
    <property type="entry name" value="DJ-1/PfpI"/>
</dbReference>
<dbReference type="InterPro" id="IPR050325">
    <property type="entry name" value="Prot/Nucl_acid_deglycase"/>
</dbReference>
<evidence type="ECO:0000313" key="3">
    <source>
        <dbReference type="Proteomes" id="UP001178322"/>
    </source>
</evidence>
<dbReference type="Pfam" id="PF01965">
    <property type="entry name" value="DJ-1_PfpI"/>
    <property type="match status" value="1"/>
</dbReference>
<dbReference type="CDD" id="cd03140">
    <property type="entry name" value="GATase1_PfpI_3"/>
    <property type="match status" value="1"/>
</dbReference>
<dbReference type="PANTHER" id="PTHR48094:SF19">
    <property type="entry name" value="DJ-1_PFPI DOMAIN-CONTAINING PROTEIN"/>
    <property type="match status" value="1"/>
</dbReference>
<dbReference type="GO" id="GO:0016798">
    <property type="term" value="F:hydrolase activity, acting on glycosyl bonds"/>
    <property type="evidence" value="ECO:0007669"/>
    <property type="project" value="UniProtKB-KW"/>
</dbReference>
<sequence length="209" mass="23441">MMNANVYLYVFDTMSDWEVGYLIAELNSGRYFKKELAPLRVITVGIDKNAVTTMGGLKIIPSISIDECILKNLDVFVLPGGNTWMESIHDPILKKVSTFLKEGIVVAAICGATVRLANEGLLDSRRHTSNHLEYLKMVCPNYSGEKNYEIKPAVTDGNLVTASGIAPLEFTMHVLKLLDVFAPETLQAWIKLYQTQEPKYFFDLMNSIE</sequence>
<name>A0AAX3WNX4_9BACI</name>
<dbReference type="PANTHER" id="PTHR48094">
    <property type="entry name" value="PROTEIN/NUCLEIC ACID DEGLYCASE DJ-1-RELATED"/>
    <property type="match status" value="1"/>
</dbReference>
<reference evidence="2" key="1">
    <citation type="submission" date="2023-05" db="EMBL/GenBank/DDBJ databases">
        <title>Comparative genomics of Bacillaceae isolates and their secondary metabolite potential.</title>
        <authorList>
            <person name="Song L."/>
            <person name="Nielsen L.J."/>
            <person name="Mohite O."/>
            <person name="Xu X."/>
            <person name="Weber T."/>
            <person name="Kovacs A.T."/>
        </authorList>
    </citation>
    <scope>NUCLEOTIDE SEQUENCE</scope>
    <source>
        <strain evidence="2">LY1</strain>
    </source>
</reference>